<dbReference type="GO" id="GO:0007020">
    <property type="term" value="P:microtubule nucleation"/>
    <property type="evidence" value="ECO:0007669"/>
    <property type="project" value="InterPro"/>
</dbReference>
<keyword evidence="13" id="KW-1185">Reference proteome</keyword>
<dbReference type="PRINTS" id="PR01161">
    <property type="entry name" value="TUBULIN"/>
</dbReference>
<dbReference type="InterPro" id="IPR036525">
    <property type="entry name" value="Tubulin/FtsZ_GTPase_sf"/>
</dbReference>
<keyword evidence="4" id="KW-0963">Cytoplasm</keyword>
<dbReference type="FunFam" id="1.10.287.600:FF:000004">
    <property type="entry name" value="Tubulin gamma chain"/>
    <property type="match status" value="1"/>
</dbReference>
<dbReference type="InterPro" id="IPR017975">
    <property type="entry name" value="Tubulin_CS"/>
</dbReference>
<evidence type="ECO:0000313" key="12">
    <source>
        <dbReference type="EMBL" id="KAK9802692.1"/>
    </source>
</evidence>
<evidence type="ECO:0000256" key="1">
    <source>
        <dbReference type="ARBA" id="ARBA00002783"/>
    </source>
</evidence>
<evidence type="ECO:0000256" key="9">
    <source>
        <dbReference type="RuleBase" id="RU000352"/>
    </source>
</evidence>
<dbReference type="AlphaFoldDB" id="A0AAW1P302"/>
<keyword evidence="7 9" id="KW-0342">GTP-binding</keyword>
<dbReference type="Proteomes" id="UP001465755">
    <property type="component" value="Unassembled WGS sequence"/>
</dbReference>
<organism evidence="12 13">
    <name type="scientific">Symbiochloris irregularis</name>
    <dbReference type="NCBI Taxonomy" id="706552"/>
    <lineage>
        <taxon>Eukaryota</taxon>
        <taxon>Viridiplantae</taxon>
        <taxon>Chlorophyta</taxon>
        <taxon>core chlorophytes</taxon>
        <taxon>Trebouxiophyceae</taxon>
        <taxon>Trebouxiales</taxon>
        <taxon>Trebouxiaceae</taxon>
        <taxon>Symbiochloris</taxon>
    </lineage>
</organism>
<dbReference type="FunFam" id="3.40.50.1440:FF:000010">
    <property type="entry name" value="Tubulin gamma chain"/>
    <property type="match status" value="1"/>
</dbReference>
<evidence type="ECO:0000256" key="6">
    <source>
        <dbReference type="ARBA" id="ARBA00022741"/>
    </source>
</evidence>
<dbReference type="SUPFAM" id="SSF55307">
    <property type="entry name" value="Tubulin C-terminal domain-like"/>
    <property type="match status" value="1"/>
</dbReference>
<accession>A0AAW1P302</accession>
<dbReference type="CDD" id="cd02188">
    <property type="entry name" value="gamma_tubulin"/>
    <property type="match status" value="1"/>
</dbReference>
<evidence type="ECO:0000259" key="10">
    <source>
        <dbReference type="SMART" id="SM00864"/>
    </source>
</evidence>
<dbReference type="Pfam" id="PF00091">
    <property type="entry name" value="Tubulin"/>
    <property type="match status" value="1"/>
</dbReference>
<evidence type="ECO:0000256" key="7">
    <source>
        <dbReference type="ARBA" id="ARBA00023134"/>
    </source>
</evidence>
<evidence type="ECO:0000256" key="2">
    <source>
        <dbReference type="ARBA" id="ARBA00004267"/>
    </source>
</evidence>
<evidence type="ECO:0000256" key="5">
    <source>
        <dbReference type="ARBA" id="ARBA00022701"/>
    </source>
</evidence>
<evidence type="ECO:0000256" key="3">
    <source>
        <dbReference type="ARBA" id="ARBA00009636"/>
    </source>
</evidence>
<dbReference type="GO" id="GO:0005525">
    <property type="term" value="F:GTP binding"/>
    <property type="evidence" value="ECO:0007669"/>
    <property type="project" value="UniProtKB-UniRule"/>
</dbReference>
<dbReference type="SUPFAM" id="SSF52490">
    <property type="entry name" value="Tubulin nucleotide-binding domain-like"/>
    <property type="match status" value="1"/>
</dbReference>
<dbReference type="Gene3D" id="3.30.1330.20">
    <property type="entry name" value="Tubulin/FtsZ, C-terminal domain"/>
    <property type="match status" value="1"/>
</dbReference>
<comment type="subcellular location">
    <subcellularLocation>
        <location evidence="2">Cytoplasm</location>
        <location evidence="2">Cytoskeleton</location>
        <location evidence="2">Microtubule organizing center</location>
    </subcellularLocation>
</comment>
<reference evidence="12 13" key="1">
    <citation type="journal article" date="2024" name="Nat. Commun.">
        <title>Phylogenomics reveals the evolutionary origins of lichenization in chlorophyte algae.</title>
        <authorList>
            <person name="Puginier C."/>
            <person name="Libourel C."/>
            <person name="Otte J."/>
            <person name="Skaloud P."/>
            <person name="Haon M."/>
            <person name="Grisel S."/>
            <person name="Petersen M."/>
            <person name="Berrin J.G."/>
            <person name="Delaux P.M."/>
            <person name="Dal Grande F."/>
            <person name="Keller J."/>
        </authorList>
    </citation>
    <scope>NUCLEOTIDE SEQUENCE [LARGE SCALE GENOMIC DNA]</scope>
    <source>
        <strain evidence="12 13">SAG 2036</strain>
    </source>
</reference>
<dbReference type="EMBL" id="JALJOQ010000069">
    <property type="protein sequence ID" value="KAK9802692.1"/>
    <property type="molecule type" value="Genomic_DNA"/>
</dbReference>
<dbReference type="Gene3D" id="1.10.287.600">
    <property type="entry name" value="Helix hairpin bin"/>
    <property type="match status" value="1"/>
</dbReference>
<comment type="function">
    <text evidence="1">Tubulin is the major constituent of microtubules. The gamma chain is found at microtubule organizing centers (MTOC) such as the spindle poles, suggesting that it is involved in the minus-end nucleation of microtubule assembly.</text>
</comment>
<comment type="function">
    <text evidence="9">Tubulin is the major constituent of microtubules, protein filaments consisting of alpha- and beta-tubulin heterodimers. Gamma-tubulin is a key component of the gamma-tubulin ring complex (gTuRC) which mediates microtubule nucleation. The gTuRC regulates the minus-end nucleation of alpha-beta tubulin heterodimers that grow into microtubule protafilaments, a critical step in centrosome duplication and spindle formation.</text>
</comment>
<dbReference type="InterPro" id="IPR000217">
    <property type="entry name" value="Tubulin"/>
</dbReference>
<protein>
    <recommendedName>
        <fullName evidence="9">Tubulin gamma chain</fullName>
    </recommendedName>
</protein>
<evidence type="ECO:0000259" key="11">
    <source>
        <dbReference type="SMART" id="SM00865"/>
    </source>
</evidence>
<comment type="similarity">
    <text evidence="3 9">Belongs to the tubulin family.</text>
</comment>
<evidence type="ECO:0000256" key="4">
    <source>
        <dbReference type="ARBA" id="ARBA00022490"/>
    </source>
</evidence>
<dbReference type="PROSITE" id="PS00227">
    <property type="entry name" value="TUBULIN"/>
    <property type="match status" value="1"/>
</dbReference>
<dbReference type="Pfam" id="PF03953">
    <property type="entry name" value="Tubulin_C"/>
    <property type="match status" value="1"/>
</dbReference>
<keyword evidence="6 9" id="KW-0547">Nucleotide-binding</keyword>
<dbReference type="PRINTS" id="PR01164">
    <property type="entry name" value="GAMMATUBULIN"/>
</dbReference>
<dbReference type="InterPro" id="IPR018316">
    <property type="entry name" value="Tubulin/FtsZ_2-layer-sand-dom"/>
</dbReference>
<keyword evidence="5 9" id="KW-0493">Microtubule</keyword>
<dbReference type="InterPro" id="IPR023123">
    <property type="entry name" value="Tubulin_C"/>
</dbReference>
<dbReference type="InterPro" id="IPR002454">
    <property type="entry name" value="Gamma_tubulin"/>
</dbReference>
<sequence>MPREIITLQVGQCGNQIGAEFWRKLCVEHGINNDGILEPFATQGGDRKDVFFYQADDERYTPRALLIDLEPRVINGIQSSDMRNLFNPENIFLSGDGGGAGNNWANGFTKGDELTEELLDMIDREVGYCDSLEGFTLCHSIAGGTGSGLGSWLLEQLNERFPKKLVQTYSVFPNQNETSDVVVQPYNSLLTLKRLSLHADAVVVLDNTALHRIAVERLHIPSPSFSQTNSLVSTVMAASTATLRYPGYMNNDLLGLVASLIPTPRCHFLMTGYTPLTVDRTAANPLGTLGDPAAGAPRAAPDAASSTVKTTVLDVMRRLLQPKNIMMSARAQEHSDARYISILNIIQGEVDPTQVHKSLRYIREHNLARFIQWAPASIQVALSKKSPYLQTAHRVSGLMLANHTGVRHLFDRSISQFDRLSKRKAFIDNYKKYPLPGVEAENAEQAILDEFDDAREVVQSLSAEYKDCEKESYTDRVTTMTGADSMEYDRRIPAN</sequence>
<dbReference type="Gene3D" id="3.40.50.1440">
    <property type="entry name" value="Tubulin/FtsZ, GTPase domain"/>
    <property type="match status" value="1"/>
</dbReference>
<dbReference type="InterPro" id="IPR008280">
    <property type="entry name" value="Tub_FtsZ_C"/>
</dbReference>
<gene>
    <name evidence="12" type="ORF">WJX73_007268</name>
</gene>
<feature type="domain" description="Tubulin/FtsZ 2-layer sandwich" evidence="11">
    <location>
        <begin position="249"/>
        <end position="415"/>
    </location>
</feature>
<proteinExistence type="inferred from homology"/>
<dbReference type="GO" id="GO:0005874">
    <property type="term" value="C:microtubule"/>
    <property type="evidence" value="ECO:0007669"/>
    <property type="project" value="UniProtKB-KW"/>
</dbReference>
<name>A0AAW1P302_9CHLO</name>
<dbReference type="InterPro" id="IPR003008">
    <property type="entry name" value="Tubulin_FtsZ_GTPase"/>
</dbReference>
<evidence type="ECO:0000313" key="13">
    <source>
        <dbReference type="Proteomes" id="UP001465755"/>
    </source>
</evidence>
<comment type="caution">
    <text evidence="12">The sequence shown here is derived from an EMBL/GenBank/DDBJ whole genome shotgun (WGS) entry which is preliminary data.</text>
</comment>
<dbReference type="GO" id="GO:0000930">
    <property type="term" value="C:gamma-tubulin complex"/>
    <property type="evidence" value="ECO:0007669"/>
    <property type="project" value="InterPro"/>
</dbReference>
<dbReference type="GO" id="GO:0031122">
    <property type="term" value="P:cytoplasmic microtubule organization"/>
    <property type="evidence" value="ECO:0007669"/>
    <property type="project" value="InterPro"/>
</dbReference>
<dbReference type="InterPro" id="IPR037103">
    <property type="entry name" value="Tubulin/FtsZ-like_C"/>
</dbReference>
<evidence type="ECO:0000256" key="8">
    <source>
        <dbReference type="ARBA" id="ARBA00023212"/>
    </source>
</evidence>
<keyword evidence="8" id="KW-0206">Cytoskeleton</keyword>
<dbReference type="SMART" id="SM00865">
    <property type="entry name" value="Tubulin_C"/>
    <property type="match status" value="1"/>
</dbReference>
<dbReference type="PANTHER" id="PTHR11588">
    <property type="entry name" value="TUBULIN"/>
    <property type="match status" value="1"/>
</dbReference>
<feature type="domain" description="Tubulin/FtsZ GTPase" evidence="10">
    <location>
        <begin position="48"/>
        <end position="247"/>
    </location>
</feature>
<dbReference type="SMART" id="SM00864">
    <property type="entry name" value="Tubulin"/>
    <property type="match status" value="1"/>
</dbReference>